<sequence>MLLQPRSSTGVVTRPAPAQASHCHARSNILTNPAFEVRPRSLGKFEAWLLQQGVQGLGADDSSAAFYEHTSSGMRGAVAVQDIKAGSTLVSIPYKTLFRECTPVDPEPSQVLEQLCNKESLGHLHLGLVSRVLRHLANSTSEWRPYLEVLSRSGARKPFLLSREGVLQSGIPMGLLTPSLLSSLDELNIDPRTSKELQSELSEAGWGDMKGPDLMGDVSSQDAIWAMQVATARAFLHESRTYLVPLFDMLQHRGRELGQSEPLTNVHGVWPDTYYIPLLGWRRSNPKPLRLVATRNIRKGEDLVHSYHEPPLPSINMLARYGFVPFMSEAEEVALFSDEDEALAWIQEQGPFLEALQDRLSQISKGAAPEADLAGAHHSFSFSTRNSTVALDVPDMQAFFMALRILDPPLKVDVLSGEAQLRDHAAWAFGLFQDPGRFLSAEHKKAVAALRKQEKLTSKAVPGTLLGSYRDGLRPLPRLMFVRRCWDLLHNQVAPLEEDLRTLASAASCFPLDLRSVDFSRWLPACKQIIDDARSHLDKHRHIFGLPVRDANLISKHAAHNQAPLGRLTQDQQQGRSRIVPAL</sequence>
<dbReference type="SUPFAM" id="SSF82199">
    <property type="entry name" value="SET domain"/>
    <property type="match status" value="1"/>
</dbReference>
<dbReference type="Proteomes" id="UP001465755">
    <property type="component" value="Unassembled WGS sequence"/>
</dbReference>
<reference evidence="1 2" key="1">
    <citation type="journal article" date="2024" name="Nat. Commun.">
        <title>Phylogenomics reveals the evolutionary origins of lichenization in chlorophyte algae.</title>
        <authorList>
            <person name="Puginier C."/>
            <person name="Libourel C."/>
            <person name="Otte J."/>
            <person name="Skaloud P."/>
            <person name="Haon M."/>
            <person name="Grisel S."/>
            <person name="Petersen M."/>
            <person name="Berrin J.G."/>
            <person name="Delaux P.M."/>
            <person name="Dal Grande F."/>
            <person name="Keller J."/>
        </authorList>
    </citation>
    <scope>NUCLEOTIDE SEQUENCE [LARGE SCALE GENOMIC DNA]</scope>
    <source>
        <strain evidence="1 2">SAG 2036</strain>
    </source>
</reference>
<dbReference type="CDD" id="cd10527">
    <property type="entry name" value="SET_LSMT"/>
    <property type="match status" value="1"/>
</dbReference>
<evidence type="ECO:0008006" key="3">
    <source>
        <dbReference type="Google" id="ProtNLM"/>
    </source>
</evidence>
<keyword evidence="2" id="KW-1185">Reference proteome</keyword>
<dbReference type="InterPro" id="IPR046341">
    <property type="entry name" value="SET_dom_sf"/>
</dbReference>
<dbReference type="AlphaFoldDB" id="A0AAW1PUK4"/>
<dbReference type="EMBL" id="JALJOQ010000005">
    <property type="protein sequence ID" value="KAK9813450.1"/>
    <property type="molecule type" value="Genomic_DNA"/>
</dbReference>
<protein>
    <recommendedName>
        <fullName evidence="3">SET domain-containing protein</fullName>
    </recommendedName>
</protein>
<gene>
    <name evidence="1" type="ORF">WJX73_010270</name>
</gene>
<proteinExistence type="predicted"/>
<evidence type="ECO:0000313" key="1">
    <source>
        <dbReference type="EMBL" id="KAK9813450.1"/>
    </source>
</evidence>
<dbReference type="GO" id="GO:0016279">
    <property type="term" value="F:protein-lysine N-methyltransferase activity"/>
    <property type="evidence" value="ECO:0007669"/>
    <property type="project" value="TreeGrafter"/>
</dbReference>
<comment type="caution">
    <text evidence="1">The sequence shown here is derived from an EMBL/GenBank/DDBJ whole genome shotgun (WGS) entry which is preliminary data.</text>
</comment>
<organism evidence="1 2">
    <name type="scientific">Symbiochloris irregularis</name>
    <dbReference type="NCBI Taxonomy" id="706552"/>
    <lineage>
        <taxon>Eukaryota</taxon>
        <taxon>Viridiplantae</taxon>
        <taxon>Chlorophyta</taxon>
        <taxon>core chlorophytes</taxon>
        <taxon>Trebouxiophyceae</taxon>
        <taxon>Trebouxiales</taxon>
        <taxon>Trebouxiaceae</taxon>
        <taxon>Symbiochloris</taxon>
    </lineage>
</organism>
<evidence type="ECO:0000313" key="2">
    <source>
        <dbReference type="Proteomes" id="UP001465755"/>
    </source>
</evidence>
<dbReference type="InterPro" id="IPR050600">
    <property type="entry name" value="SETD3_SETD6_MTase"/>
</dbReference>
<name>A0AAW1PUK4_9CHLO</name>
<accession>A0AAW1PUK4</accession>
<dbReference type="PANTHER" id="PTHR13271">
    <property type="entry name" value="UNCHARACTERIZED PUTATIVE METHYLTRANSFERASE"/>
    <property type="match status" value="1"/>
</dbReference>
<dbReference type="Gene3D" id="3.90.1410.10">
    <property type="entry name" value="set domain protein methyltransferase, domain 1"/>
    <property type="match status" value="1"/>
</dbReference>